<protein>
    <recommendedName>
        <fullName evidence="4">DUF1761 domain-containing protein</fullName>
    </recommendedName>
</protein>
<proteinExistence type="predicted"/>
<evidence type="ECO:0000256" key="1">
    <source>
        <dbReference type="SAM" id="Phobius"/>
    </source>
</evidence>
<sequence length="146" mass="16107">MIGHAVLAGTAGAGVMTIYVYLLAWLANRNWQVVHILSAVLSRRPLTDRKLYHTPLAVATFLHFFIGVLFAIIYCKLLAAGVTGINLHSAIVYGVLAGLLAMLIWWLTFIVRYQPPGVPRSSYLLVIGSSHVLFSVVMVLVMEWLS</sequence>
<keyword evidence="1" id="KW-1133">Transmembrane helix</keyword>
<reference evidence="2 3" key="2">
    <citation type="submission" date="2019-09" db="EMBL/GenBank/DDBJ databases">
        <authorList>
            <person name="Jin C."/>
        </authorList>
    </citation>
    <scope>NUCLEOTIDE SEQUENCE [LARGE SCALE GENOMIC DNA]</scope>
    <source>
        <strain evidence="2 3">BN140078</strain>
    </source>
</reference>
<organism evidence="2 3">
    <name type="scientific">Chitinophaga agrisoli</name>
    <dbReference type="NCBI Taxonomy" id="2607653"/>
    <lineage>
        <taxon>Bacteria</taxon>
        <taxon>Pseudomonadati</taxon>
        <taxon>Bacteroidota</taxon>
        <taxon>Chitinophagia</taxon>
        <taxon>Chitinophagales</taxon>
        <taxon>Chitinophagaceae</taxon>
        <taxon>Chitinophaga</taxon>
    </lineage>
</organism>
<feature type="transmembrane region" description="Helical" evidence="1">
    <location>
        <begin position="91"/>
        <end position="111"/>
    </location>
</feature>
<accession>A0A5B2VIF0</accession>
<reference evidence="2 3" key="1">
    <citation type="submission" date="2019-09" db="EMBL/GenBank/DDBJ databases">
        <title>Chitinophaga ginsengihumi sp. nov., isolated from soil of ginseng rhizosphere.</title>
        <authorList>
            <person name="Lee J."/>
        </authorList>
    </citation>
    <scope>NUCLEOTIDE SEQUENCE [LARGE SCALE GENOMIC DNA]</scope>
    <source>
        <strain evidence="2 3">BN140078</strain>
    </source>
</reference>
<keyword evidence="1" id="KW-0812">Transmembrane</keyword>
<dbReference type="EMBL" id="VUOC01000004">
    <property type="protein sequence ID" value="KAA2238408.1"/>
    <property type="molecule type" value="Genomic_DNA"/>
</dbReference>
<dbReference type="RefSeq" id="WP_149839590.1">
    <property type="nucleotide sequence ID" value="NZ_VUOC01000004.1"/>
</dbReference>
<gene>
    <name evidence="2" type="ORF">F0L74_19445</name>
</gene>
<dbReference type="AlphaFoldDB" id="A0A5B2VIF0"/>
<feature type="transmembrane region" description="Helical" evidence="1">
    <location>
        <begin position="56"/>
        <end position="79"/>
    </location>
</feature>
<feature type="transmembrane region" description="Helical" evidence="1">
    <location>
        <begin position="123"/>
        <end position="145"/>
    </location>
</feature>
<evidence type="ECO:0000313" key="2">
    <source>
        <dbReference type="EMBL" id="KAA2238408.1"/>
    </source>
</evidence>
<dbReference type="Proteomes" id="UP000324611">
    <property type="component" value="Unassembled WGS sequence"/>
</dbReference>
<keyword evidence="1" id="KW-0472">Membrane</keyword>
<evidence type="ECO:0000313" key="3">
    <source>
        <dbReference type="Proteomes" id="UP000324611"/>
    </source>
</evidence>
<comment type="caution">
    <text evidence="2">The sequence shown here is derived from an EMBL/GenBank/DDBJ whole genome shotgun (WGS) entry which is preliminary data.</text>
</comment>
<keyword evidence="3" id="KW-1185">Reference proteome</keyword>
<name>A0A5B2VIF0_9BACT</name>
<evidence type="ECO:0008006" key="4">
    <source>
        <dbReference type="Google" id="ProtNLM"/>
    </source>
</evidence>
<feature type="transmembrane region" description="Helical" evidence="1">
    <location>
        <begin position="6"/>
        <end position="27"/>
    </location>
</feature>